<name>A0ABS3T385_9FLAO</name>
<keyword evidence="2" id="KW-1185">Reference proteome</keyword>
<dbReference type="EMBL" id="JAGEVF010000008">
    <property type="protein sequence ID" value="MBO3117201.1"/>
    <property type="molecule type" value="Genomic_DNA"/>
</dbReference>
<gene>
    <name evidence="1" type="ORF">J4050_10610</name>
</gene>
<dbReference type="SUPFAM" id="SSF53187">
    <property type="entry name" value="Zn-dependent exopeptidases"/>
    <property type="match status" value="1"/>
</dbReference>
<comment type="caution">
    <text evidence="1">The sequence shown here is derived from an EMBL/GenBank/DDBJ whole genome shotgun (WGS) entry which is preliminary data.</text>
</comment>
<dbReference type="Gene3D" id="3.40.630.10">
    <property type="entry name" value="Zn peptidases"/>
    <property type="match status" value="1"/>
</dbReference>
<evidence type="ECO:0000313" key="2">
    <source>
        <dbReference type="Proteomes" id="UP000676776"/>
    </source>
</evidence>
<organism evidence="1 2">
    <name type="scientific">Winogradskyella pelagia</name>
    <dbReference type="NCBI Taxonomy" id="2819984"/>
    <lineage>
        <taxon>Bacteria</taxon>
        <taxon>Pseudomonadati</taxon>
        <taxon>Bacteroidota</taxon>
        <taxon>Flavobacteriia</taxon>
        <taxon>Flavobacteriales</taxon>
        <taxon>Flavobacteriaceae</taxon>
        <taxon>Winogradskyella</taxon>
    </lineage>
</organism>
<dbReference type="CDD" id="cd06241">
    <property type="entry name" value="M14-like"/>
    <property type="match status" value="1"/>
</dbReference>
<evidence type="ECO:0000313" key="1">
    <source>
        <dbReference type="EMBL" id="MBO3117201.1"/>
    </source>
</evidence>
<accession>A0ABS3T385</accession>
<proteinExistence type="predicted"/>
<dbReference type="RefSeq" id="WP_208154566.1">
    <property type="nucleotide sequence ID" value="NZ_JAGEVF010000008.1"/>
</dbReference>
<protein>
    <submittedName>
        <fullName evidence="1">M14 family metallopeptidase</fullName>
    </submittedName>
</protein>
<dbReference type="Proteomes" id="UP000676776">
    <property type="component" value="Unassembled WGS sequence"/>
</dbReference>
<sequence length="581" mass="67467">MKKILPFILLLVACNTKSKKESLDSEDYLTVFEKSNGTQTATYFETIAFYELLEQHFSEISIQTLGKTDAGYPLHLISYNSKGTGDDFQELRKENRILLINNGIHPGESDGIDATMQLFRDLAFGETGPPENTIICTIPIYNVGGSLNRNSTTRTNQNGPEEYGFRGNARNYDLNRDFIKSDTKNAKSFAQIFHLVQPDVFIDNHVSNGADYQYTLTHLFTQHNKLGGELGSYLHNTVMPKLESKLNTKSWDITPYVNVFNKRPEIGFSQFFDSPRYSTGYTTLFNTLGMMVETHMLKPYDKRVKGTYELMRSMIEIIEENGVDIREARLQNEKTWQVGDPYPIQWELDTTKSSKLLFKGYEGEISTSTLTGGERLRFNRTKPFIKEVNYQNFFKSKQEVTIPEAYIIPRGWHNILELLQLNDVKMETVQRDTTLRVEAYKIEDYNTRRNAYEGHYLHYGTSVKSKEIELMFKKGDIIVPTNQAAMRYLVETLEPAATDSFFNWNFFDTILQQKEGFSPYVWEEKAQTLLKSNPRLQIEFNVKKSYDKDFATNWYAQLDWLHKKSANYERSHLQYPVFRLN</sequence>
<reference evidence="1 2" key="1">
    <citation type="submission" date="2021-03" db="EMBL/GenBank/DDBJ databases">
        <title>Winogradskyella sp. nov., isolated from costal sediment.</title>
        <authorList>
            <person name="Gao C."/>
        </authorList>
    </citation>
    <scope>NUCLEOTIDE SEQUENCE [LARGE SCALE GENOMIC DNA]</scope>
    <source>
        <strain evidence="1 2">DF17</strain>
    </source>
</reference>